<dbReference type="CDD" id="cd00586">
    <property type="entry name" value="4HBT"/>
    <property type="match status" value="1"/>
</dbReference>
<dbReference type="InterPro" id="IPR029069">
    <property type="entry name" value="HotDog_dom_sf"/>
</dbReference>
<dbReference type="EMBL" id="JBHUMP010000001">
    <property type="protein sequence ID" value="MFD2738193.1"/>
    <property type="molecule type" value="Genomic_DNA"/>
</dbReference>
<dbReference type="SUPFAM" id="SSF54637">
    <property type="entry name" value="Thioesterase/thiol ester dehydrase-isomerase"/>
    <property type="match status" value="1"/>
</dbReference>
<protein>
    <submittedName>
        <fullName evidence="1">Acyl-CoA thioesterase</fullName>
        <ecNumber evidence="1">3.1.2.-</ecNumber>
    </submittedName>
</protein>
<keyword evidence="2" id="KW-1185">Reference proteome</keyword>
<dbReference type="EC" id="3.1.2.-" evidence="1"/>
<dbReference type="RefSeq" id="WP_386370688.1">
    <property type="nucleotide sequence ID" value="NZ_JBHUMP010000001.1"/>
</dbReference>
<dbReference type="Pfam" id="PF13279">
    <property type="entry name" value="4HBT_2"/>
    <property type="match status" value="1"/>
</dbReference>
<accession>A0ABW5TX28</accession>
<organism evidence="1 2">
    <name type="scientific">Sulfitobacter aestuarii</name>
    <dbReference type="NCBI Taxonomy" id="2161676"/>
    <lineage>
        <taxon>Bacteria</taxon>
        <taxon>Pseudomonadati</taxon>
        <taxon>Pseudomonadota</taxon>
        <taxon>Alphaproteobacteria</taxon>
        <taxon>Rhodobacterales</taxon>
        <taxon>Roseobacteraceae</taxon>
        <taxon>Sulfitobacter</taxon>
    </lineage>
</organism>
<name>A0ABW5TX28_9RHOB</name>
<comment type="caution">
    <text evidence="1">The sequence shown here is derived from an EMBL/GenBank/DDBJ whole genome shotgun (WGS) entry which is preliminary data.</text>
</comment>
<dbReference type="Proteomes" id="UP001597474">
    <property type="component" value="Unassembled WGS sequence"/>
</dbReference>
<evidence type="ECO:0000313" key="2">
    <source>
        <dbReference type="Proteomes" id="UP001597474"/>
    </source>
</evidence>
<reference evidence="2" key="1">
    <citation type="journal article" date="2019" name="Int. J. Syst. Evol. Microbiol.">
        <title>The Global Catalogue of Microorganisms (GCM) 10K type strain sequencing project: providing services to taxonomists for standard genome sequencing and annotation.</title>
        <authorList>
            <consortium name="The Broad Institute Genomics Platform"/>
            <consortium name="The Broad Institute Genome Sequencing Center for Infectious Disease"/>
            <person name="Wu L."/>
            <person name="Ma J."/>
        </authorList>
    </citation>
    <scope>NUCLEOTIDE SEQUENCE [LARGE SCALE GENOMIC DNA]</scope>
    <source>
        <strain evidence="2">TISTR 2562</strain>
    </source>
</reference>
<proteinExistence type="predicted"/>
<sequence length="142" mass="16449">MYMTDPFIHPINVTWGDCDPARIAYTARLPWFALDAINAWWEAHFNGDGWYQLELDRNIGTPFVNLTMDFRSPVTPRHKLLCETYPTRLGDRSITFGMKARQDGRLCFEGSFTCVFTIADQFKSQSAPNELRRVIEPLIRAE</sequence>
<gene>
    <name evidence="1" type="ORF">ACFSUD_01275</name>
</gene>
<keyword evidence="1" id="KW-0378">Hydrolase</keyword>
<evidence type="ECO:0000313" key="1">
    <source>
        <dbReference type="EMBL" id="MFD2738193.1"/>
    </source>
</evidence>
<dbReference type="GO" id="GO:0016787">
    <property type="term" value="F:hydrolase activity"/>
    <property type="evidence" value="ECO:0007669"/>
    <property type="project" value="UniProtKB-KW"/>
</dbReference>
<dbReference type="Gene3D" id="3.10.129.10">
    <property type="entry name" value="Hotdog Thioesterase"/>
    <property type="match status" value="1"/>
</dbReference>